<accession>A0ABW7AE99</accession>
<dbReference type="EMBL" id="JBICRM010000008">
    <property type="protein sequence ID" value="MFG1704625.1"/>
    <property type="molecule type" value="Genomic_DNA"/>
</dbReference>
<gene>
    <name evidence="2" type="ORF">ACFLIM_15660</name>
</gene>
<evidence type="ECO:0000256" key="1">
    <source>
        <dbReference type="SAM" id="SignalP"/>
    </source>
</evidence>
<sequence length="82" mass="8478">MYKQGLILAGVVGGMVMLGGPALAATPSITATQANSAILPGPGSDREDPEFDFGEWNNFGEDNDIVDVDILNQLLKSVLSGG</sequence>
<protein>
    <submittedName>
        <fullName evidence="2">Uncharacterized protein</fullName>
    </submittedName>
</protein>
<keyword evidence="3" id="KW-1185">Reference proteome</keyword>
<proteinExistence type="predicted"/>
<keyword evidence="1" id="KW-0732">Signal</keyword>
<dbReference type="RefSeq" id="WP_393165836.1">
    <property type="nucleotide sequence ID" value="NZ_JBICRM010000008.1"/>
</dbReference>
<feature type="chain" id="PRO_5047267186" evidence="1">
    <location>
        <begin position="25"/>
        <end position="82"/>
    </location>
</feature>
<evidence type="ECO:0000313" key="3">
    <source>
        <dbReference type="Proteomes" id="UP001603978"/>
    </source>
</evidence>
<evidence type="ECO:0000313" key="2">
    <source>
        <dbReference type="EMBL" id="MFG1704625.1"/>
    </source>
</evidence>
<feature type="signal peptide" evidence="1">
    <location>
        <begin position="1"/>
        <end position="24"/>
    </location>
</feature>
<organism evidence="2 3">
    <name type="scientific">Nonomuraea marmarensis</name>
    <dbReference type="NCBI Taxonomy" id="3351344"/>
    <lineage>
        <taxon>Bacteria</taxon>
        <taxon>Bacillati</taxon>
        <taxon>Actinomycetota</taxon>
        <taxon>Actinomycetes</taxon>
        <taxon>Streptosporangiales</taxon>
        <taxon>Streptosporangiaceae</taxon>
        <taxon>Nonomuraea</taxon>
    </lineage>
</organism>
<comment type="caution">
    <text evidence="2">The sequence shown here is derived from an EMBL/GenBank/DDBJ whole genome shotgun (WGS) entry which is preliminary data.</text>
</comment>
<reference evidence="2 3" key="1">
    <citation type="submission" date="2024-10" db="EMBL/GenBank/DDBJ databases">
        <authorList>
            <person name="Topkara A.R."/>
            <person name="Saygin H."/>
        </authorList>
    </citation>
    <scope>NUCLEOTIDE SEQUENCE [LARGE SCALE GENOMIC DNA]</scope>
    <source>
        <strain evidence="2 3">M3C6</strain>
    </source>
</reference>
<name>A0ABW7AE99_9ACTN</name>
<dbReference type="Proteomes" id="UP001603978">
    <property type="component" value="Unassembled WGS sequence"/>
</dbReference>